<dbReference type="SUPFAM" id="SSF81301">
    <property type="entry name" value="Nucleotidyltransferase"/>
    <property type="match status" value="1"/>
</dbReference>
<dbReference type="Pfam" id="PF04607">
    <property type="entry name" value="RelA_SpoT"/>
    <property type="match status" value="1"/>
</dbReference>
<dbReference type="InterPro" id="IPR007685">
    <property type="entry name" value="RelA_SpoT"/>
</dbReference>
<dbReference type="CDD" id="cd05399">
    <property type="entry name" value="NT_Rel-Spo_like"/>
    <property type="match status" value="1"/>
</dbReference>
<accession>A0A9X4R5J8</accession>
<proteinExistence type="predicted"/>
<dbReference type="GO" id="GO:0015969">
    <property type="term" value="P:guanosine tetraphosphate metabolic process"/>
    <property type="evidence" value="ECO:0007669"/>
    <property type="project" value="InterPro"/>
</dbReference>
<dbReference type="RefSeq" id="WP_268149831.1">
    <property type="nucleotide sequence ID" value="NZ_JAPPUW010000007.1"/>
</dbReference>
<dbReference type="PANTHER" id="PTHR41773">
    <property type="entry name" value="GTP PYROPHOSPHATASE-RELATED"/>
    <property type="match status" value="1"/>
</dbReference>
<organism evidence="3 4">
    <name type="scientific">Pelomonas aquatica</name>
    <dbReference type="NCBI Taxonomy" id="431058"/>
    <lineage>
        <taxon>Bacteria</taxon>
        <taxon>Pseudomonadati</taxon>
        <taxon>Pseudomonadota</taxon>
        <taxon>Betaproteobacteria</taxon>
        <taxon>Burkholderiales</taxon>
        <taxon>Sphaerotilaceae</taxon>
        <taxon>Roseateles</taxon>
    </lineage>
</organism>
<name>A0A9X4R5J8_9BURK</name>
<gene>
    <name evidence="3" type="ORF">EXJ73_14940</name>
</gene>
<feature type="domain" description="RelA/SpoT" evidence="2">
    <location>
        <begin position="42"/>
        <end position="172"/>
    </location>
</feature>
<evidence type="ECO:0000313" key="4">
    <source>
        <dbReference type="Proteomes" id="UP001152766"/>
    </source>
</evidence>
<keyword evidence="1" id="KW-0175">Coiled coil</keyword>
<dbReference type="Gene3D" id="3.30.460.10">
    <property type="entry name" value="Beta Polymerase, domain 2"/>
    <property type="match status" value="1"/>
</dbReference>
<protein>
    <recommendedName>
        <fullName evidence="2">RelA/SpoT domain-containing protein</fullName>
    </recommendedName>
</protein>
<dbReference type="Proteomes" id="UP001152766">
    <property type="component" value="Unassembled WGS sequence"/>
</dbReference>
<dbReference type="SMART" id="SM00954">
    <property type="entry name" value="RelA_SpoT"/>
    <property type="match status" value="1"/>
</dbReference>
<dbReference type="EMBL" id="SGUG01000021">
    <property type="protein sequence ID" value="MDG0863756.1"/>
    <property type="molecule type" value="Genomic_DNA"/>
</dbReference>
<evidence type="ECO:0000313" key="3">
    <source>
        <dbReference type="EMBL" id="MDG0863756.1"/>
    </source>
</evidence>
<feature type="coiled-coil region" evidence="1">
    <location>
        <begin position="37"/>
        <end position="71"/>
    </location>
</feature>
<comment type="caution">
    <text evidence="3">The sequence shown here is derived from an EMBL/GenBank/DDBJ whole genome shotgun (WGS) entry which is preliminary data.</text>
</comment>
<evidence type="ECO:0000259" key="2">
    <source>
        <dbReference type="SMART" id="SM00954"/>
    </source>
</evidence>
<keyword evidence="4" id="KW-1185">Reference proteome</keyword>
<dbReference type="PANTHER" id="PTHR41773:SF1">
    <property type="entry name" value="RELA_SPOT DOMAIN-CONTAINING PROTEIN"/>
    <property type="match status" value="1"/>
</dbReference>
<sequence>MDFAEYERDGKSAYAALAEVVAGILTELIRANGQYRLQQVMSRAKTTESLLKKLRDRNLEASKAIDDEIKDLAGCRVIFYTNTDVSRLLHSGLIHEHFEVVDVKVHHPEHDNEDAELYTSNHFVVRLSAERLAQPGFREFAGMRCEIQVQTILNHAWAEMAHDTIYKTPELDAMGKRTLDEIKARMRRIAQEYLVPAGYEFQKIAADFDRLLEGKTLADEKPLDAIVAATSNDERFDALVRFKDVLLPLYDDMSASYPVVVDRLIVAAEAARTMTTSVVVTPFGRSGGKTFKDVLGPISEILTFYRYVDPVKTFSAALALNGLAQEGDEAKAVVGLGHALAKFHYRIASYGVGVQAALLDQMEALGLQDRAANRRLLVPMLGDMLGLGVSCTSHHATEVRFHRGTLAATPELVAVRARAIRILQGLFVTTNTDPERLAILQALWVATQVPYQGGYGDDAQQLVMTNAAEILGFHTTQLPELSLELKQSCETWVHRLYHIYVELPPDMRSKPQLVEAQASLVAAALRFKKVADSDPEFGIFKLLVGYNSVFPPAWDDRHFQYTGAEEYRHSRFPDLIASVTEETEEAWFQRLDRFSRVDASDLATFPAFGKFLSQLAEAKPAIVLDYLARVEGPLKNFLPEMLNGVLRTAMRPQALALADQWLVDGLNLPLLAWQQRIADPFDEGTLQRILRRAMETGDMHAVSVACTAAANQFDKHPGTLIAEVFLPAVEFLATSGKYDWLRHPWTSWMNKGIVEGMDEPGSDRLLKALLRCPDLEQNCEYIMASVAKHFPISVLRLIGERIALGRTEAAPAGYEPVPFSLYMLPDALRAQLEAQPELLLHQAIDWFRADKLRFPFSGARVVVSIFPAVDGQLAERLMEIASAGGNEELAFLLALLEAYGGKEFLYPILRTVVDRLEPSDKFLRRVGRVMDESGVVHGEFGFVELNQARRRWLQPWLEDASEKVRAFADARVKQLDATIASETRSAEISVAMRRMQYGEDVRGQGE</sequence>
<dbReference type="AlphaFoldDB" id="A0A9X4R5J8"/>
<dbReference type="InterPro" id="IPR043519">
    <property type="entry name" value="NT_sf"/>
</dbReference>
<evidence type="ECO:0000256" key="1">
    <source>
        <dbReference type="SAM" id="Coils"/>
    </source>
</evidence>
<reference evidence="3" key="1">
    <citation type="submission" date="2019-02" db="EMBL/GenBank/DDBJ databases">
        <title>Draft genome of the type strain Pelomonas aquatica CCUG 52575T.</title>
        <authorList>
            <person name="Gomila M."/>
            <person name="Lalucat J."/>
        </authorList>
    </citation>
    <scope>NUCLEOTIDE SEQUENCE</scope>
    <source>
        <strain evidence="3">CCUG 52575</strain>
    </source>
</reference>